<keyword evidence="2" id="KW-1185">Reference proteome</keyword>
<organism evidence="2 3">
    <name type="scientific">Plectus sambesii</name>
    <dbReference type="NCBI Taxonomy" id="2011161"/>
    <lineage>
        <taxon>Eukaryota</taxon>
        <taxon>Metazoa</taxon>
        <taxon>Ecdysozoa</taxon>
        <taxon>Nematoda</taxon>
        <taxon>Chromadorea</taxon>
        <taxon>Plectida</taxon>
        <taxon>Plectina</taxon>
        <taxon>Plectoidea</taxon>
        <taxon>Plectidae</taxon>
        <taxon>Plectus</taxon>
    </lineage>
</organism>
<evidence type="ECO:0000256" key="1">
    <source>
        <dbReference type="SAM" id="SignalP"/>
    </source>
</evidence>
<evidence type="ECO:0000313" key="3">
    <source>
        <dbReference type="WBParaSite" id="PSAMB.scaffold193size67091.g3190.t1"/>
    </source>
</evidence>
<proteinExistence type="predicted"/>
<name>A0A914VIE1_9BILA</name>
<dbReference type="WBParaSite" id="PSAMB.scaffold193size67091.g3190.t1">
    <property type="protein sequence ID" value="PSAMB.scaffold193size67091.g3190.t1"/>
    <property type="gene ID" value="PSAMB.scaffold193size67091.g3190"/>
</dbReference>
<keyword evidence="1" id="KW-0732">Signal</keyword>
<sequence>MPVRLVAFFILTALLITFVITPVDLCQRTAVLPETASTTPVISTTTAITACPSAEPLFSIVEFTPGERRVNFVPASTAPVGSSIVANCVGSTPTSPNTAFYITYDSIAATLKQNANNFPATGGIFEQVTLTCTPSGLWNVASITATGPVSDIISVPNSIICFA</sequence>
<reference evidence="3" key="1">
    <citation type="submission" date="2022-11" db="UniProtKB">
        <authorList>
            <consortium name="WormBaseParasite"/>
        </authorList>
    </citation>
    <scope>IDENTIFICATION</scope>
</reference>
<protein>
    <submittedName>
        <fullName evidence="3">C6 domain-containing protein</fullName>
    </submittedName>
</protein>
<feature type="signal peptide" evidence="1">
    <location>
        <begin position="1"/>
        <end position="26"/>
    </location>
</feature>
<accession>A0A914VIE1</accession>
<dbReference type="AlphaFoldDB" id="A0A914VIE1"/>
<evidence type="ECO:0000313" key="2">
    <source>
        <dbReference type="Proteomes" id="UP000887566"/>
    </source>
</evidence>
<feature type="chain" id="PRO_5037426332" evidence="1">
    <location>
        <begin position="27"/>
        <end position="163"/>
    </location>
</feature>
<dbReference type="Proteomes" id="UP000887566">
    <property type="component" value="Unplaced"/>
</dbReference>